<evidence type="ECO:0000259" key="1">
    <source>
        <dbReference type="PROSITE" id="PS50112"/>
    </source>
</evidence>
<dbReference type="FunFam" id="3.30.70.270:FF:000001">
    <property type="entry name" value="Diguanylate cyclase domain protein"/>
    <property type="match status" value="1"/>
</dbReference>
<proteinExistence type="predicted"/>
<dbReference type="Gene3D" id="3.30.70.270">
    <property type="match status" value="1"/>
</dbReference>
<dbReference type="EMBL" id="MCGH01000002">
    <property type="protein sequence ID" value="ODM07302.1"/>
    <property type="molecule type" value="Genomic_DNA"/>
</dbReference>
<dbReference type="NCBIfam" id="TIGR00229">
    <property type="entry name" value="sensory_box"/>
    <property type="match status" value="2"/>
</dbReference>
<dbReference type="RefSeq" id="WP_069152981.1">
    <property type="nucleotide sequence ID" value="NZ_MCGH01000002.1"/>
</dbReference>
<dbReference type="InterPro" id="IPR035965">
    <property type="entry name" value="PAS-like_dom_sf"/>
</dbReference>
<dbReference type="Proteomes" id="UP000094067">
    <property type="component" value="Unassembled WGS sequence"/>
</dbReference>
<dbReference type="InterPro" id="IPR000700">
    <property type="entry name" value="PAS-assoc_C"/>
</dbReference>
<dbReference type="SMART" id="SM00091">
    <property type="entry name" value="PAS"/>
    <property type="match status" value="2"/>
</dbReference>
<protein>
    <submittedName>
        <fullName evidence="4">Putative diguanylate cyclase YegE</fullName>
        <ecNumber evidence="4">2.7.7.65</ecNumber>
    </submittedName>
</protein>
<dbReference type="InterPro" id="IPR013655">
    <property type="entry name" value="PAS_fold_3"/>
</dbReference>
<dbReference type="PANTHER" id="PTHR44757:SF2">
    <property type="entry name" value="BIOFILM ARCHITECTURE MAINTENANCE PROTEIN MBAA"/>
    <property type="match status" value="1"/>
</dbReference>
<evidence type="ECO:0000313" key="4">
    <source>
        <dbReference type="EMBL" id="ODM07302.1"/>
    </source>
</evidence>
<dbReference type="SMART" id="SM00086">
    <property type="entry name" value="PAC"/>
    <property type="match status" value="2"/>
</dbReference>
<dbReference type="SUPFAM" id="SSF55073">
    <property type="entry name" value="Nucleotide cyclase"/>
    <property type="match status" value="1"/>
</dbReference>
<dbReference type="CDD" id="cd01949">
    <property type="entry name" value="GGDEF"/>
    <property type="match status" value="1"/>
</dbReference>
<evidence type="ECO:0000259" key="2">
    <source>
        <dbReference type="PROSITE" id="PS50113"/>
    </source>
</evidence>
<dbReference type="PROSITE" id="PS50112">
    <property type="entry name" value="PAS"/>
    <property type="match status" value="1"/>
</dbReference>
<keyword evidence="4" id="KW-0808">Transferase</keyword>
<dbReference type="NCBIfam" id="TIGR00254">
    <property type="entry name" value="GGDEF"/>
    <property type="match status" value="1"/>
</dbReference>
<evidence type="ECO:0000259" key="3">
    <source>
        <dbReference type="PROSITE" id="PS50887"/>
    </source>
</evidence>
<dbReference type="PROSITE" id="PS50113">
    <property type="entry name" value="PAC"/>
    <property type="match status" value="1"/>
</dbReference>
<sequence length="731" mass="84058">MDNERKRHSHEYQDLFNNIPGGAFLCGQDEHCIMTEVNQGFLELTGFGREELEEQFGCSFAAMLHPADQKDVMERMLSLAEDKDKAFVNCRIRCKDGSYKWAADSVRLVRKATGGNQLFCIMLDVTESGNAGEELRLSLERHKIIMDQTTDIIFEWDICADTLIFSSNWAKKFGYEASYQGIGNGEKFPHIHPEDVETLKKQMKEVRQGTSYTTEEIRIENADGNYIWCRIRATAQYGDSGKPLKAVGVITDIDKEKHMIDALRRRAERDALTGLYNREETEKQIRRHLKEEPEEICALFMIDTDNFKQINDCYGHLFGDAVLSELAAGMKRLTRQSDVVGRIGGDEFTVFLKNIPSRELGEEKARNLLSMFSNLFKDEKQTVEVTCSVGVAFYPEDGRDFQSLYHSADLALYEAKSGGKNQYRLFHSQKGTEKEQKSYSSLGAAIDSDQRTSGAPGDLVNYVFQILYDTSDLEWSIQLVLEIVGKRFDVSRAYIFENTDDGKYANNTYEWCNDGIEPQKEELQRVSYEGLEGYEELFRDGSVFYCRDIRSLKPVQVALFERQGIRSTLQCAIREEEVFRGFVGFDECTGVRMWTKEEVGMLSLISQLLTTFLQKKRSIDRERQMTIRLNTILDVQDAYIYVIEDGSYRLLYLNHKTRVLDPSARKGMICYQAFFCRDTPCECCPLTGGNGEIYNPQYQVWTKARSASMKWGDRDAWLLTCFDISEFKRMQ</sequence>
<dbReference type="SUPFAM" id="SSF55781">
    <property type="entry name" value="GAF domain-like"/>
    <property type="match status" value="1"/>
</dbReference>
<feature type="domain" description="PAC" evidence="2">
    <location>
        <begin position="213"/>
        <end position="265"/>
    </location>
</feature>
<evidence type="ECO:0000313" key="5">
    <source>
        <dbReference type="Proteomes" id="UP000094067"/>
    </source>
</evidence>
<dbReference type="InterPro" id="IPR000014">
    <property type="entry name" value="PAS"/>
</dbReference>
<dbReference type="InterPro" id="IPR029016">
    <property type="entry name" value="GAF-like_dom_sf"/>
</dbReference>
<dbReference type="PROSITE" id="PS50887">
    <property type="entry name" value="GGDEF"/>
    <property type="match status" value="1"/>
</dbReference>
<dbReference type="Pfam" id="PF08447">
    <property type="entry name" value="PAS_3"/>
    <property type="match status" value="2"/>
</dbReference>
<dbReference type="SUPFAM" id="SSF55785">
    <property type="entry name" value="PYP-like sensor domain (PAS domain)"/>
    <property type="match status" value="2"/>
</dbReference>
<accession>A0A1E3AEY2</accession>
<keyword evidence="4" id="KW-0548">Nucleotidyltransferase</keyword>
<dbReference type="InterPro" id="IPR000160">
    <property type="entry name" value="GGDEF_dom"/>
</dbReference>
<reference evidence="4 5" key="1">
    <citation type="submission" date="2016-07" db="EMBL/GenBank/DDBJ databases">
        <title>Characterization of isolates of Eisenbergiella tayi derived from blood cultures, using whole genome sequencing.</title>
        <authorList>
            <person name="Burdz T."/>
            <person name="Wiebe D."/>
            <person name="Huynh C."/>
            <person name="Bernard K."/>
        </authorList>
    </citation>
    <scope>NUCLEOTIDE SEQUENCE [LARGE SCALE GENOMIC DNA]</scope>
    <source>
        <strain evidence="4 5">NML 110608</strain>
    </source>
</reference>
<gene>
    <name evidence="4" type="primary">yegE_2</name>
    <name evidence="4" type="ORF">BEI61_03192</name>
</gene>
<feature type="domain" description="PAS" evidence="1">
    <location>
        <begin position="8"/>
        <end position="83"/>
    </location>
</feature>
<dbReference type="InterPro" id="IPR029787">
    <property type="entry name" value="Nucleotide_cyclase"/>
</dbReference>
<dbReference type="CDD" id="cd00130">
    <property type="entry name" value="PAS"/>
    <property type="match status" value="2"/>
</dbReference>
<dbReference type="PANTHER" id="PTHR44757">
    <property type="entry name" value="DIGUANYLATE CYCLASE DGCP"/>
    <property type="match status" value="1"/>
</dbReference>
<dbReference type="AlphaFoldDB" id="A0A1E3AEY2"/>
<dbReference type="SMART" id="SM00267">
    <property type="entry name" value="GGDEF"/>
    <property type="match status" value="1"/>
</dbReference>
<feature type="domain" description="GGDEF" evidence="3">
    <location>
        <begin position="295"/>
        <end position="428"/>
    </location>
</feature>
<dbReference type="EC" id="2.7.7.65" evidence="4"/>
<dbReference type="GO" id="GO:0052621">
    <property type="term" value="F:diguanylate cyclase activity"/>
    <property type="evidence" value="ECO:0007669"/>
    <property type="project" value="UniProtKB-EC"/>
</dbReference>
<dbReference type="InterPro" id="IPR043128">
    <property type="entry name" value="Rev_trsase/Diguanyl_cyclase"/>
</dbReference>
<dbReference type="InterPro" id="IPR052155">
    <property type="entry name" value="Biofilm_reg_signaling"/>
</dbReference>
<dbReference type="PATRIC" id="fig|1432052.4.peg.3559"/>
<organism evidence="4 5">
    <name type="scientific">Eisenbergiella tayi</name>
    <dbReference type="NCBI Taxonomy" id="1432052"/>
    <lineage>
        <taxon>Bacteria</taxon>
        <taxon>Bacillati</taxon>
        <taxon>Bacillota</taxon>
        <taxon>Clostridia</taxon>
        <taxon>Lachnospirales</taxon>
        <taxon>Lachnospiraceae</taxon>
        <taxon>Eisenbergiella</taxon>
    </lineage>
</organism>
<dbReference type="Gene3D" id="3.30.450.40">
    <property type="match status" value="1"/>
</dbReference>
<dbReference type="InterPro" id="IPR001610">
    <property type="entry name" value="PAC"/>
</dbReference>
<comment type="caution">
    <text evidence="4">The sequence shown here is derived from an EMBL/GenBank/DDBJ whole genome shotgun (WGS) entry which is preliminary data.</text>
</comment>
<dbReference type="Gene3D" id="3.30.450.20">
    <property type="entry name" value="PAS domain"/>
    <property type="match status" value="2"/>
</dbReference>
<name>A0A1E3AEY2_9FIRM</name>
<dbReference type="Pfam" id="PF00990">
    <property type="entry name" value="GGDEF"/>
    <property type="match status" value="1"/>
</dbReference>